<organism evidence="9 10">
    <name type="scientific">Marinobacterium nitratireducens</name>
    <dbReference type="NCBI Taxonomy" id="518897"/>
    <lineage>
        <taxon>Bacteria</taxon>
        <taxon>Pseudomonadati</taxon>
        <taxon>Pseudomonadota</taxon>
        <taxon>Gammaproteobacteria</taxon>
        <taxon>Oceanospirillales</taxon>
        <taxon>Oceanospirillaceae</taxon>
        <taxon>Marinobacterium</taxon>
    </lineage>
</organism>
<dbReference type="InterPro" id="IPR000515">
    <property type="entry name" value="MetI-like"/>
</dbReference>
<evidence type="ECO:0000313" key="9">
    <source>
        <dbReference type="EMBL" id="GGO77405.1"/>
    </source>
</evidence>
<gene>
    <name evidence="9" type="ORF">GCM10011348_06860</name>
</gene>
<evidence type="ECO:0000256" key="1">
    <source>
        <dbReference type="ARBA" id="ARBA00004651"/>
    </source>
</evidence>
<evidence type="ECO:0000256" key="2">
    <source>
        <dbReference type="ARBA" id="ARBA00022448"/>
    </source>
</evidence>
<dbReference type="PANTHER" id="PTHR30151:SF20">
    <property type="entry name" value="ABC TRANSPORTER PERMEASE PROTEIN HI_0355-RELATED"/>
    <property type="match status" value="1"/>
</dbReference>
<evidence type="ECO:0000259" key="8">
    <source>
        <dbReference type="PROSITE" id="PS50928"/>
    </source>
</evidence>
<feature type="transmembrane region" description="Helical" evidence="7">
    <location>
        <begin position="102"/>
        <end position="127"/>
    </location>
</feature>
<accession>A0A917Z7M5</accession>
<dbReference type="PROSITE" id="PS50928">
    <property type="entry name" value="ABC_TM1"/>
    <property type="match status" value="1"/>
</dbReference>
<feature type="domain" description="ABC transmembrane type-1" evidence="8">
    <location>
        <begin position="67"/>
        <end position="247"/>
    </location>
</feature>
<dbReference type="Pfam" id="PF00528">
    <property type="entry name" value="BPD_transp_1"/>
    <property type="match status" value="1"/>
</dbReference>
<keyword evidence="2 7" id="KW-0813">Transport</keyword>
<dbReference type="GO" id="GO:0005886">
    <property type="term" value="C:plasma membrane"/>
    <property type="evidence" value="ECO:0007669"/>
    <property type="project" value="UniProtKB-SubCell"/>
</dbReference>
<keyword evidence="5 7" id="KW-1133">Transmembrane helix</keyword>
<comment type="subcellular location">
    <subcellularLocation>
        <location evidence="1 7">Cell membrane</location>
        <topology evidence="1 7">Multi-pass membrane protein</topology>
    </subcellularLocation>
</comment>
<comment type="caution">
    <text evidence="9">The sequence shown here is derived from an EMBL/GenBank/DDBJ whole genome shotgun (WGS) entry which is preliminary data.</text>
</comment>
<name>A0A917Z7M5_9GAMM</name>
<keyword evidence="10" id="KW-1185">Reference proteome</keyword>
<sequence length="265" mass="29074">MPPEHSLRSSVALLLSRQAPLLTLLSFLLAWEFGCRLGAVPEYLLPAPSVILAAFTDVEAVRWLGHLWSTLRVALLGFLISIAVSLPLAVGMVRSRYLSRTLYPALVVIQSTPIVAVAPLIIVILGTGDAPRILITCLISFFPIVVAATTGMMSTPPELIELSRSLKARPSREIWQIRLPYAVPHLFSGFKVAITLSIIGAVVAEFVAAEQGLGYFVQFSTSYFKIPQAFAGLFFLSAVSLVLFKLVQFVQKRLFPWSLSEPKQH</sequence>
<reference evidence="9 10" key="1">
    <citation type="journal article" date="2014" name="Int. J. Syst. Evol. Microbiol.">
        <title>Complete genome sequence of Corynebacterium casei LMG S-19264T (=DSM 44701T), isolated from a smear-ripened cheese.</title>
        <authorList>
            <consortium name="US DOE Joint Genome Institute (JGI-PGF)"/>
            <person name="Walter F."/>
            <person name="Albersmeier A."/>
            <person name="Kalinowski J."/>
            <person name="Ruckert C."/>
        </authorList>
    </citation>
    <scope>NUCLEOTIDE SEQUENCE [LARGE SCALE GENOMIC DNA]</scope>
    <source>
        <strain evidence="9 10">CGMCC 1.7286</strain>
    </source>
</reference>
<dbReference type="Gene3D" id="1.10.3720.10">
    <property type="entry name" value="MetI-like"/>
    <property type="match status" value="1"/>
</dbReference>
<evidence type="ECO:0000256" key="3">
    <source>
        <dbReference type="ARBA" id="ARBA00022475"/>
    </source>
</evidence>
<evidence type="ECO:0000256" key="4">
    <source>
        <dbReference type="ARBA" id="ARBA00022692"/>
    </source>
</evidence>
<evidence type="ECO:0000256" key="6">
    <source>
        <dbReference type="ARBA" id="ARBA00023136"/>
    </source>
</evidence>
<dbReference type="PANTHER" id="PTHR30151">
    <property type="entry name" value="ALKANE SULFONATE ABC TRANSPORTER-RELATED, MEMBRANE SUBUNIT"/>
    <property type="match status" value="1"/>
</dbReference>
<proteinExistence type="inferred from homology"/>
<dbReference type="Proteomes" id="UP000599578">
    <property type="component" value="Unassembled WGS sequence"/>
</dbReference>
<feature type="transmembrane region" description="Helical" evidence="7">
    <location>
        <begin position="71"/>
        <end position="90"/>
    </location>
</feature>
<keyword evidence="6 7" id="KW-0472">Membrane</keyword>
<feature type="transmembrane region" description="Helical" evidence="7">
    <location>
        <begin position="229"/>
        <end position="247"/>
    </location>
</feature>
<dbReference type="SUPFAM" id="SSF161098">
    <property type="entry name" value="MetI-like"/>
    <property type="match status" value="1"/>
</dbReference>
<keyword evidence="3" id="KW-1003">Cell membrane</keyword>
<dbReference type="GO" id="GO:0055085">
    <property type="term" value="P:transmembrane transport"/>
    <property type="evidence" value="ECO:0007669"/>
    <property type="project" value="InterPro"/>
</dbReference>
<dbReference type="CDD" id="cd06261">
    <property type="entry name" value="TM_PBP2"/>
    <property type="match status" value="1"/>
</dbReference>
<dbReference type="AlphaFoldDB" id="A0A917Z7M5"/>
<keyword evidence="4 7" id="KW-0812">Transmembrane</keyword>
<evidence type="ECO:0000256" key="7">
    <source>
        <dbReference type="RuleBase" id="RU363032"/>
    </source>
</evidence>
<dbReference type="InterPro" id="IPR035906">
    <property type="entry name" value="MetI-like_sf"/>
</dbReference>
<protein>
    <submittedName>
        <fullName evidence="9">ABC transporter permease</fullName>
    </submittedName>
</protein>
<feature type="transmembrane region" description="Helical" evidence="7">
    <location>
        <begin position="12"/>
        <end position="31"/>
    </location>
</feature>
<dbReference type="EMBL" id="BMLT01000002">
    <property type="protein sequence ID" value="GGO77405.1"/>
    <property type="molecule type" value="Genomic_DNA"/>
</dbReference>
<comment type="similarity">
    <text evidence="7">Belongs to the binding-protein-dependent transport system permease family.</text>
</comment>
<feature type="transmembrane region" description="Helical" evidence="7">
    <location>
        <begin position="133"/>
        <end position="160"/>
    </location>
</feature>
<feature type="transmembrane region" description="Helical" evidence="7">
    <location>
        <begin position="181"/>
        <end position="209"/>
    </location>
</feature>
<evidence type="ECO:0000256" key="5">
    <source>
        <dbReference type="ARBA" id="ARBA00022989"/>
    </source>
</evidence>
<evidence type="ECO:0000313" key="10">
    <source>
        <dbReference type="Proteomes" id="UP000599578"/>
    </source>
</evidence>